<dbReference type="AlphaFoldDB" id="V6HDE3"/>
<dbReference type="EMBL" id="AHMM02000015">
    <property type="protein sequence ID" value="EQA37842.1"/>
    <property type="molecule type" value="Genomic_DNA"/>
</dbReference>
<feature type="transmembrane region" description="Helical" evidence="1">
    <location>
        <begin position="143"/>
        <end position="163"/>
    </location>
</feature>
<evidence type="ECO:0000313" key="3">
    <source>
        <dbReference type="Proteomes" id="UP000018719"/>
    </source>
</evidence>
<feature type="transmembrane region" description="Helical" evidence="1">
    <location>
        <begin position="79"/>
        <end position="96"/>
    </location>
</feature>
<evidence type="ECO:0000256" key="1">
    <source>
        <dbReference type="SAM" id="Phobius"/>
    </source>
</evidence>
<reference evidence="2 3" key="1">
    <citation type="submission" date="2013-05" db="EMBL/GenBank/DDBJ databases">
        <authorList>
            <person name="Harkins D.M."/>
            <person name="Durkin A.S."/>
            <person name="Brinkac L.M."/>
            <person name="Haft D.H."/>
            <person name="Selengut J.D."/>
            <person name="Sanka R."/>
            <person name="DePew J."/>
            <person name="Purushe J."/>
            <person name="Hartskeerl R.A."/>
            <person name="Ahmed A."/>
            <person name="van der Linden H."/>
            <person name="Goris M.G.A."/>
            <person name="Vinetz J.M."/>
            <person name="Sutton G.G."/>
            <person name="Nierman W.C."/>
            <person name="Fouts D.E."/>
        </authorList>
    </citation>
    <scope>NUCLEOTIDE SEQUENCE [LARGE SCALE GENOMIC DNA]</scope>
    <source>
        <strain evidence="2 3">10</strain>
    </source>
</reference>
<keyword evidence="1" id="KW-0812">Transmembrane</keyword>
<keyword evidence="1" id="KW-0472">Membrane</keyword>
<dbReference type="Proteomes" id="UP000018719">
    <property type="component" value="Unassembled WGS sequence"/>
</dbReference>
<accession>V6HDE3</accession>
<comment type="caution">
    <text evidence="2">The sequence shown here is derived from an EMBL/GenBank/DDBJ whole genome shotgun (WGS) entry which is preliminary data.</text>
</comment>
<gene>
    <name evidence="2" type="ORF">LEP1GSC047_3631</name>
</gene>
<name>V6HDE3_9LEPT</name>
<organism evidence="2 3">
    <name type="scientific">Leptospira inadai serovar Lyme str. 10</name>
    <dbReference type="NCBI Taxonomy" id="1049790"/>
    <lineage>
        <taxon>Bacteria</taxon>
        <taxon>Pseudomonadati</taxon>
        <taxon>Spirochaetota</taxon>
        <taxon>Spirochaetia</taxon>
        <taxon>Leptospirales</taxon>
        <taxon>Leptospiraceae</taxon>
        <taxon>Leptospira</taxon>
    </lineage>
</organism>
<dbReference type="STRING" id="1049790.LEP1GSC047_3631"/>
<proteinExistence type="predicted"/>
<feature type="transmembrane region" description="Helical" evidence="1">
    <location>
        <begin position="53"/>
        <end position="73"/>
    </location>
</feature>
<protein>
    <submittedName>
        <fullName evidence="2">Uncharacterized protein</fullName>
    </submittedName>
</protein>
<evidence type="ECO:0000313" key="2">
    <source>
        <dbReference type="EMBL" id="EQA37842.1"/>
    </source>
</evidence>
<keyword evidence="1" id="KW-1133">Transmembrane helix</keyword>
<feature type="transmembrane region" description="Helical" evidence="1">
    <location>
        <begin position="103"/>
        <end position="123"/>
    </location>
</feature>
<sequence>MGKWISNDAEIFGAVSEDFQGWWDRFFAKILDFIPKPGKPVNQMGILASFYDFLPSFGTQPFLVLAAFSVGWWTPFTNALFVVGISGGLAWYFYFYKRKDLLGGFWVAFLVALLGSLIILSIFQDIIRDIVFWLISPKVGIYQLSNVNLIAVLIGGYLALYIMNRINHNKERRD</sequence>